<proteinExistence type="predicted"/>
<comment type="caution">
    <text evidence="1">The sequence shown here is derived from an EMBL/GenBank/DDBJ whole genome shotgun (WGS) entry which is preliminary data.</text>
</comment>
<evidence type="ECO:0000313" key="2">
    <source>
        <dbReference type="Proteomes" id="UP000225706"/>
    </source>
</evidence>
<gene>
    <name evidence="1" type="ORF">AWC38_SpisGene5285</name>
</gene>
<name>A0A2B4SH08_STYPI</name>
<accession>A0A2B4SH08</accession>
<dbReference type="AlphaFoldDB" id="A0A2B4SH08"/>
<dbReference type="Proteomes" id="UP000225706">
    <property type="component" value="Unassembled WGS sequence"/>
</dbReference>
<sequence length="73" mass="8198">MAQIRHLVPRKRQYTASEVFRSSGLYPRTVLLNEQQSGLAKLPLYGEAFLTISEAGEQCENADDVISTDCFPH</sequence>
<reference evidence="2" key="1">
    <citation type="journal article" date="2017" name="bioRxiv">
        <title>Comparative analysis of the genomes of Stylophora pistillata and Acropora digitifera provides evidence for extensive differences between species of corals.</title>
        <authorList>
            <person name="Voolstra C.R."/>
            <person name="Li Y."/>
            <person name="Liew Y.J."/>
            <person name="Baumgarten S."/>
            <person name="Zoccola D."/>
            <person name="Flot J.-F."/>
            <person name="Tambutte S."/>
            <person name="Allemand D."/>
            <person name="Aranda M."/>
        </authorList>
    </citation>
    <scope>NUCLEOTIDE SEQUENCE [LARGE SCALE GENOMIC DNA]</scope>
</reference>
<evidence type="ECO:0000313" key="1">
    <source>
        <dbReference type="EMBL" id="PFX29964.1"/>
    </source>
</evidence>
<dbReference type="EMBL" id="LSMT01000058">
    <property type="protein sequence ID" value="PFX29964.1"/>
    <property type="molecule type" value="Genomic_DNA"/>
</dbReference>
<protein>
    <submittedName>
        <fullName evidence="1">Uncharacterized protein</fullName>
    </submittedName>
</protein>
<organism evidence="1 2">
    <name type="scientific">Stylophora pistillata</name>
    <name type="common">Smooth cauliflower coral</name>
    <dbReference type="NCBI Taxonomy" id="50429"/>
    <lineage>
        <taxon>Eukaryota</taxon>
        <taxon>Metazoa</taxon>
        <taxon>Cnidaria</taxon>
        <taxon>Anthozoa</taxon>
        <taxon>Hexacorallia</taxon>
        <taxon>Scleractinia</taxon>
        <taxon>Astrocoeniina</taxon>
        <taxon>Pocilloporidae</taxon>
        <taxon>Stylophora</taxon>
    </lineage>
</organism>
<keyword evidence="2" id="KW-1185">Reference proteome</keyword>